<sequence length="153" mass="17966">MIIGITGERGVGKTTVLKKVIKELNDVYGIISERFDGGFYVEDVKTGKKMVLASEREKIGFKLRKFYFNPEAIKFMERALQRGGRIMVYDEIGYLELLGYFDVFKYIKEDCVLIVRKDFLDEISKQIPFDVVFEVTVENRDWIWRKILETLKS</sequence>
<dbReference type="RefSeq" id="WP_042679202.1">
    <property type="nucleotide sequence ID" value="NZ_CP006965.1"/>
</dbReference>
<reference evidence="1 2" key="1">
    <citation type="journal article" date="2014" name="Int. J. Syst. Evol. Microbiol.">
        <title>Thermococcus paralvinellae sp. nov. and Thermococcus cleftensis sp. nov. of hyperthermophilic heterotrophs from deep-sea hydrothermal vents.</title>
        <authorList>
            <person name="Hensley S.A."/>
            <person name="Jung J.H."/>
            <person name="Park C.S."/>
            <person name="Holden J.F."/>
        </authorList>
    </citation>
    <scope>NUCLEOTIDE SEQUENCE [LARGE SCALE GENOMIC DNA]</scope>
    <source>
        <strain evidence="1 2">ES1</strain>
    </source>
</reference>
<keyword evidence="2" id="KW-1185">Reference proteome</keyword>
<accession>W0I4X5</accession>
<name>W0I4X5_9EURY</name>
<dbReference type="HOGENOM" id="CLU_103145_2_1_2"/>
<dbReference type="Proteomes" id="UP000019027">
    <property type="component" value="Chromosome"/>
</dbReference>
<dbReference type="GeneID" id="24907690"/>
<dbReference type="GO" id="GO:0017111">
    <property type="term" value="F:ribonucleoside triphosphate phosphatase activity"/>
    <property type="evidence" value="ECO:0007669"/>
    <property type="project" value="InterPro"/>
</dbReference>
<evidence type="ECO:0000313" key="1">
    <source>
        <dbReference type="EMBL" id="AHF79480.1"/>
    </source>
</evidence>
<organism evidence="1 2">
    <name type="scientific">Thermococcus paralvinellae</name>
    <dbReference type="NCBI Taxonomy" id="582419"/>
    <lineage>
        <taxon>Archaea</taxon>
        <taxon>Methanobacteriati</taxon>
        <taxon>Methanobacteriota</taxon>
        <taxon>Thermococci</taxon>
        <taxon>Thermococcales</taxon>
        <taxon>Thermococcaceae</taxon>
        <taxon>Thermococcus</taxon>
    </lineage>
</organism>
<dbReference type="AlphaFoldDB" id="W0I4X5"/>
<dbReference type="InterPro" id="IPR004948">
    <property type="entry name" value="Nuc-triphosphatase_THEP1"/>
</dbReference>
<dbReference type="InterPro" id="IPR027417">
    <property type="entry name" value="P-loop_NTPase"/>
</dbReference>
<gene>
    <name evidence="1" type="ORF">TES1_0083</name>
</gene>
<evidence type="ECO:0000313" key="2">
    <source>
        <dbReference type="Proteomes" id="UP000019027"/>
    </source>
</evidence>
<protein>
    <submittedName>
        <fullName evidence="1">Uncharacterized protein</fullName>
    </submittedName>
</protein>
<dbReference type="KEGG" id="ths:TES1_0083"/>
<dbReference type="Pfam" id="PF03266">
    <property type="entry name" value="NTPase_1"/>
    <property type="match status" value="1"/>
</dbReference>
<proteinExistence type="predicted"/>
<dbReference type="STRING" id="582419.TES1_0083"/>
<dbReference type="Gene3D" id="3.40.50.300">
    <property type="entry name" value="P-loop containing nucleotide triphosphate hydrolases"/>
    <property type="match status" value="1"/>
</dbReference>
<dbReference type="OrthoDB" id="52698at2157"/>
<dbReference type="SUPFAM" id="SSF52540">
    <property type="entry name" value="P-loop containing nucleoside triphosphate hydrolases"/>
    <property type="match status" value="1"/>
</dbReference>
<dbReference type="EMBL" id="CP006965">
    <property type="protein sequence ID" value="AHF79480.1"/>
    <property type="molecule type" value="Genomic_DNA"/>
</dbReference>